<reference evidence="1 2" key="1">
    <citation type="submission" date="2019-06" db="EMBL/GenBank/DDBJ databases">
        <title>Martelella lutilitoris sp. nov., isolated from a tidal mudflat.</title>
        <authorList>
            <person name="Kim Y.-J."/>
        </authorList>
    </citation>
    <scope>NUCLEOTIDE SEQUENCE [LARGE SCALE GENOMIC DNA]</scope>
    <source>
        <strain evidence="1 2">GH2-6</strain>
    </source>
</reference>
<dbReference type="AlphaFoldDB" id="A0A5C4JPT1"/>
<dbReference type="PANTHER" id="PTHR43784">
    <property type="entry name" value="GDSL-LIKE LIPASE/ACYLHYDROLASE, PUTATIVE (AFU_ORTHOLOGUE AFUA_2G00820)-RELATED"/>
    <property type="match status" value="1"/>
</dbReference>
<keyword evidence="2" id="KW-1185">Reference proteome</keyword>
<dbReference type="Proteomes" id="UP000307874">
    <property type="component" value="Unassembled WGS sequence"/>
</dbReference>
<evidence type="ECO:0000313" key="1">
    <source>
        <dbReference type="EMBL" id="TNB47348.1"/>
    </source>
</evidence>
<dbReference type="GO" id="GO:0016788">
    <property type="term" value="F:hydrolase activity, acting on ester bonds"/>
    <property type="evidence" value="ECO:0007669"/>
    <property type="project" value="InterPro"/>
</dbReference>
<dbReference type="InterPro" id="IPR053140">
    <property type="entry name" value="GDSL_Rv0518-like"/>
</dbReference>
<dbReference type="EMBL" id="VCLB01000007">
    <property type="protein sequence ID" value="TNB47348.1"/>
    <property type="molecule type" value="Genomic_DNA"/>
</dbReference>
<dbReference type="InterPro" id="IPR036514">
    <property type="entry name" value="SGNH_hydro_sf"/>
</dbReference>
<dbReference type="PANTHER" id="PTHR43784:SF2">
    <property type="entry name" value="GDSL-LIKE LIPASE_ACYLHYDROLASE, PUTATIVE (AFU_ORTHOLOGUE AFUA_2G00820)-RELATED"/>
    <property type="match status" value="1"/>
</dbReference>
<protein>
    <submittedName>
        <fullName evidence="1">SGNH/GDSL hydrolase family protein</fullName>
    </submittedName>
</protein>
<dbReference type="RefSeq" id="WP_138749175.1">
    <property type="nucleotide sequence ID" value="NZ_VCLB01000007.1"/>
</dbReference>
<gene>
    <name evidence="1" type="ORF">FF124_14375</name>
</gene>
<dbReference type="Pfam" id="PF00657">
    <property type="entry name" value="Lipase_GDSL"/>
    <property type="match status" value="1"/>
</dbReference>
<sequence>MTPRRTILPVDLAQTDKLQRRKIALRQDRNAHRGHRAGFVVALCAALALLASPAAAQQAEPHWVGSWASAQQIPEPRNALADAELTDATLRQVLRTTLGGQMLQVQISNAFGTEPLVVDAVHIAYSADPATSQIIADSDHAVLFDGKASVTVPAGASYWSDPVALVAKPLTSLAVTMHLPQAPAQQTGHPGSRTTSYYLPGRHMDDAVLSDAKTVDHWYQLAGIAVSAAEDARAIVALGDSITDGRGTTTNGNDRWTDILAERLQQNPATRDVSVLNLAIGGNRILEDGLGPNAVARFDRDVLAQPGVRYMIILEGINDLGTLTLDAPASAEAHQDLTDRIIGALGQMVERARAHGIVAIGGTIMPDGASDYYHPGELDNAAREQINEWIRAPGHFDAVIDFARIAQDPEDPMRLAPLFDSGDGLHPGPEGYRAMADAIPLSLFE</sequence>
<dbReference type="CDD" id="cd01830">
    <property type="entry name" value="XynE_like"/>
    <property type="match status" value="1"/>
</dbReference>
<dbReference type="SUPFAM" id="SSF52266">
    <property type="entry name" value="SGNH hydrolase"/>
    <property type="match status" value="1"/>
</dbReference>
<proteinExistence type="predicted"/>
<organism evidence="1 2">
    <name type="scientific">Martelella lutilitoris</name>
    <dbReference type="NCBI Taxonomy" id="2583532"/>
    <lineage>
        <taxon>Bacteria</taxon>
        <taxon>Pseudomonadati</taxon>
        <taxon>Pseudomonadota</taxon>
        <taxon>Alphaproteobacteria</taxon>
        <taxon>Hyphomicrobiales</taxon>
        <taxon>Aurantimonadaceae</taxon>
        <taxon>Martelella</taxon>
    </lineage>
</organism>
<name>A0A5C4JPT1_9HYPH</name>
<dbReference type="OrthoDB" id="1828825at2"/>
<dbReference type="InterPro" id="IPR001087">
    <property type="entry name" value="GDSL"/>
</dbReference>
<dbReference type="Gene3D" id="3.40.50.1110">
    <property type="entry name" value="SGNH hydrolase"/>
    <property type="match status" value="1"/>
</dbReference>
<evidence type="ECO:0000313" key="2">
    <source>
        <dbReference type="Proteomes" id="UP000307874"/>
    </source>
</evidence>
<comment type="caution">
    <text evidence="1">The sequence shown here is derived from an EMBL/GenBank/DDBJ whole genome shotgun (WGS) entry which is preliminary data.</text>
</comment>
<accession>A0A5C4JPT1</accession>
<keyword evidence="1" id="KW-0378">Hydrolase</keyword>